<organism evidence="3 4">
    <name type="scientific">Apiospora hydei</name>
    <dbReference type="NCBI Taxonomy" id="1337664"/>
    <lineage>
        <taxon>Eukaryota</taxon>
        <taxon>Fungi</taxon>
        <taxon>Dikarya</taxon>
        <taxon>Ascomycota</taxon>
        <taxon>Pezizomycotina</taxon>
        <taxon>Sordariomycetes</taxon>
        <taxon>Xylariomycetidae</taxon>
        <taxon>Amphisphaeriales</taxon>
        <taxon>Apiosporaceae</taxon>
        <taxon>Apiospora</taxon>
    </lineage>
</organism>
<dbReference type="PANTHER" id="PTHR34618:SF4">
    <property type="entry name" value="CAS1"/>
    <property type="match status" value="1"/>
</dbReference>
<name>A0ABR1WNW5_9PEZI</name>
<keyword evidence="4" id="KW-1185">Reference proteome</keyword>
<dbReference type="PANTHER" id="PTHR34618">
    <property type="entry name" value="SURFACE PROTEIN MAS1, PUTATIVE-RELATED"/>
    <property type="match status" value="1"/>
</dbReference>
<accession>A0ABR1WNW5</accession>
<feature type="chain" id="PRO_5045483091" evidence="2">
    <location>
        <begin position="19"/>
        <end position="272"/>
    </location>
</feature>
<dbReference type="GeneID" id="92043870"/>
<comment type="caution">
    <text evidence="3">The sequence shown here is derived from an EMBL/GenBank/DDBJ whole genome shotgun (WGS) entry which is preliminary data.</text>
</comment>
<keyword evidence="2" id="KW-0732">Signal</keyword>
<dbReference type="Pfam" id="PF11327">
    <property type="entry name" value="Egh16-like"/>
    <property type="match status" value="1"/>
</dbReference>
<dbReference type="Proteomes" id="UP001433268">
    <property type="component" value="Unassembled WGS sequence"/>
</dbReference>
<evidence type="ECO:0000256" key="2">
    <source>
        <dbReference type="SAM" id="SignalP"/>
    </source>
</evidence>
<sequence length="272" mass="27148">MYCKTFIFALAATPFVAAHGKVAVVQGDAGGNGTGLGIMGGVVPGPGRNAVTEVDTTVFGRTNIQTDGLGKTTNGGKNTVAGMKQAMAQSGDTLPQVSANGGKLTGTFHIVTTDGAGPLQAVIDPTGTGAFSQGQVLQASTQVPGRGGNIRPPRVRSVGQLFTRSMDVIMRRASNVNQDYPMAFDIPAGTTCQGTMGDLQNVCLVKIANSNRAGPFGGVIAMQIANGSSTATPVPATSAGATEGTTGTDGTTGTKGAKGAAKGAKAARSFQA</sequence>
<dbReference type="EMBL" id="JAQQWN010000005">
    <property type="protein sequence ID" value="KAK8085224.1"/>
    <property type="molecule type" value="Genomic_DNA"/>
</dbReference>
<gene>
    <name evidence="3" type="ORF">PG997_006495</name>
</gene>
<evidence type="ECO:0000256" key="1">
    <source>
        <dbReference type="SAM" id="MobiDB-lite"/>
    </source>
</evidence>
<reference evidence="3 4" key="1">
    <citation type="submission" date="2023-01" db="EMBL/GenBank/DDBJ databases">
        <title>Analysis of 21 Apiospora genomes using comparative genomics revels a genus with tremendous synthesis potential of carbohydrate active enzymes and secondary metabolites.</title>
        <authorList>
            <person name="Sorensen T."/>
        </authorList>
    </citation>
    <scope>NUCLEOTIDE SEQUENCE [LARGE SCALE GENOMIC DNA]</scope>
    <source>
        <strain evidence="3 4">CBS 114990</strain>
    </source>
</reference>
<feature type="signal peptide" evidence="2">
    <location>
        <begin position="1"/>
        <end position="18"/>
    </location>
</feature>
<dbReference type="RefSeq" id="XP_066669733.1">
    <property type="nucleotide sequence ID" value="XM_066810810.1"/>
</dbReference>
<feature type="compositionally biased region" description="Low complexity" evidence="1">
    <location>
        <begin position="236"/>
        <end position="272"/>
    </location>
</feature>
<dbReference type="InterPro" id="IPR021476">
    <property type="entry name" value="Egh16-like"/>
</dbReference>
<proteinExistence type="predicted"/>
<evidence type="ECO:0000313" key="4">
    <source>
        <dbReference type="Proteomes" id="UP001433268"/>
    </source>
</evidence>
<feature type="region of interest" description="Disordered" evidence="1">
    <location>
        <begin position="229"/>
        <end position="272"/>
    </location>
</feature>
<evidence type="ECO:0000313" key="3">
    <source>
        <dbReference type="EMBL" id="KAK8085224.1"/>
    </source>
</evidence>
<protein>
    <submittedName>
        <fullName evidence="3">Cell surface protein</fullName>
    </submittedName>
</protein>